<keyword evidence="4 7" id="KW-0812">Transmembrane</keyword>
<evidence type="ECO:0000259" key="8">
    <source>
        <dbReference type="PROSITE" id="PS50928"/>
    </source>
</evidence>
<proteinExistence type="inferred from homology"/>
<dbReference type="GO" id="GO:0055085">
    <property type="term" value="P:transmembrane transport"/>
    <property type="evidence" value="ECO:0007669"/>
    <property type="project" value="InterPro"/>
</dbReference>
<dbReference type="RefSeq" id="WP_131890456.1">
    <property type="nucleotide sequence ID" value="NZ_SMKU01000024.1"/>
</dbReference>
<protein>
    <submittedName>
        <fullName evidence="9">ABC transporter permease</fullName>
    </submittedName>
</protein>
<evidence type="ECO:0000256" key="7">
    <source>
        <dbReference type="RuleBase" id="RU363032"/>
    </source>
</evidence>
<evidence type="ECO:0000313" key="10">
    <source>
        <dbReference type="Proteomes" id="UP000294513"/>
    </source>
</evidence>
<feature type="transmembrane region" description="Helical" evidence="7">
    <location>
        <begin position="139"/>
        <end position="161"/>
    </location>
</feature>
<feature type="transmembrane region" description="Helical" evidence="7">
    <location>
        <begin position="289"/>
        <end position="315"/>
    </location>
</feature>
<feature type="domain" description="ABC transmembrane type-1" evidence="8">
    <location>
        <begin position="100"/>
        <end position="308"/>
    </location>
</feature>
<dbReference type="InterPro" id="IPR000515">
    <property type="entry name" value="MetI-like"/>
</dbReference>
<keyword evidence="6 7" id="KW-0472">Membrane</keyword>
<evidence type="ECO:0000256" key="6">
    <source>
        <dbReference type="ARBA" id="ARBA00023136"/>
    </source>
</evidence>
<name>A0A4R5C5K4_9ACTN</name>
<dbReference type="InterPro" id="IPR045621">
    <property type="entry name" value="BPD_transp_1_N"/>
</dbReference>
<dbReference type="Pfam" id="PF00528">
    <property type="entry name" value="BPD_transp_1"/>
    <property type="match status" value="1"/>
</dbReference>
<evidence type="ECO:0000256" key="2">
    <source>
        <dbReference type="ARBA" id="ARBA00022448"/>
    </source>
</evidence>
<accession>A0A4R5C5K4</accession>
<dbReference type="PANTHER" id="PTHR43163:SF9">
    <property type="entry name" value="ABC TRANSPORTER PERMEASE PROTEIN"/>
    <property type="match status" value="1"/>
</dbReference>
<dbReference type="SUPFAM" id="SSF161098">
    <property type="entry name" value="MetI-like"/>
    <property type="match status" value="1"/>
</dbReference>
<comment type="caution">
    <text evidence="9">The sequence shown here is derived from an EMBL/GenBank/DDBJ whole genome shotgun (WGS) entry which is preliminary data.</text>
</comment>
<organism evidence="9 10">
    <name type="scientific">Actinomadura rubrisoli</name>
    <dbReference type="NCBI Taxonomy" id="2530368"/>
    <lineage>
        <taxon>Bacteria</taxon>
        <taxon>Bacillati</taxon>
        <taxon>Actinomycetota</taxon>
        <taxon>Actinomycetes</taxon>
        <taxon>Streptosporangiales</taxon>
        <taxon>Thermomonosporaceae</taxon>
        <taxon>Actinomadura</taxon>
    </lineage>
</organism>
<feature type="transmembrane region" description="Helical" evidence="7">
    <location>
        <begin position="181"/>
        <end position="205"/>
    </location>
</feature>
<dbReference type="PROSITE" id="PS50928">
    <property type="entry name" value="ABC_TM1"/>
    <property type="match status" value="1"/>
</dbReference>
<comment type="similarity">
    <text evidence="7">Belongs to the binding-protein-dependent transport system permease family.</text>
</comment>
<dbReference type="Proteomes" id="UP000294513">
    <property type="component" value="Unassembled WGS sequence"/>
</dbReference>
<dbReference type="AlphaFoldDB" id="A0A4R5C5K4"/>
<reference evidence="9 10" key="1">
    <citation type="submission" date="2019-03" db="EMBL/GenBank/DDBJ databases">
        <title>Draft genome sequences of novel Actinobacteria.</title>
        <authorList>
            <person name="Sahin N."/>
            <person name="Ay H."/>
            <person name="Saygin H."/>
        </authorList>
    </citation>
    <scope>NUCLEOTIDE SEQUENCE [LARGE SCALE GENOMIC DNA]</scope>
    <source>
        <strain evidence="9 10">H3C3</strain>
    </source>
</reference>
<evidence type="ECO:0000256" key="3">
    <source>
        <dbReference type="ARBA" id="ARBA00022475"/>
    </source>
</evidence>
<evidence type="ECO:0000256" key="5">
    <source>
        <dbReference type="ARBA" id="ARBA00022989"/>
    </source>
</evidence>
<dbReference type="InterPro" id="IPR035906">
    <property type="entry name" value="MetI-like_sf"/>
</dbReference>
<feature type="transmembrane region" description="Helical" evidence="7">
    <location>
        <begin position="102"/>
        <end position="127"/>
    </location>
</feature>
<feature type="transmembrane region" description="Helical" evidence="7">
    <location>
        <begin position="247"/>
        <end position="269"/>
    </location>
</feature>
<gene>
    <name evidence="9" type="ORF">E1298_07865</name>
</gene>
<dbReference type="PANTHER" id="PTHR43163">
    <property type="entry name" value="DIPEPTIDE TRANSPORT SYSTEM PERMEASE PROTEIN DPPB-RELATED"/>
    <property type="match status" value="1"/>
</dbReference>
<evidence type="ECO:0000313" key="9">
    <source>
        <dbReference type="EMBL" id="TDD93929.1"/>
    </source>
</evidence>
<keyword evidence="2 7" id="KW-0813">Transport</keyword>
<evidence type="ECO:0000256" key="4">
    <source>
        <dbReference type="ARBA" id="ARBA00022692"/>
    </source>
</evidence>
<keyword evidence="10" id="KW-1185">Reference proteome</keyword>
<comment type="subcellular location">
    <subcellularLocation>
        <location evidence="1 7">Cell membrane</location>
        <topology evidence="1 7">Multi-pass membrane protein</topology>
    </subcellularLocation>
</comment>
<dbReference type="EMBL" id="SMKU01000024">
    <property type="protein sequence ID" value="TDD93929.1"/>
    <property type="molecule type" value="Genomic_DNA"/>
</dbReference>
<keyword evidence="5 7" id="KW-1133">Transmembrane helix</keyword>
<sequence length="327" mass="34253">MTLRLISRAATAALVVVALSVVCFGLLDASPGDPAASVLEARSGGRSPAPAAVAELRADMGLDDPPPARYWRWASHAVRGDLGTSYMSGRPVTETLGDTVPWTLLLTAAAILLSFTAALAVGLVAALTRRAWLRRGIDLILFVMGGMPGFVAALLLLYVFAAATHLMPSGGVSRPGEPVTAYGLLAHLVLPACALAFGHHFGVYVRLVENGVGRLKDAPHVENARVRGLPRRTVVSRHLMRPGLVPFTARLGVGVGTLIAGVYTTEVIFSWPGMGREAIAAARAQDHPLLIAIVLITGLIVIAANLVAELIVAALDPRVRTGRSDAV</sequence>
<dbReference type="GO" id="GO:0005886">
    <property type="term" value="C:plasma membrane"/>
    <property type="evidence" value="ECO:0007669"/>
    <property type="project" value="UniProtKB-SubCell"/>
</dbReference>
<dbReference type="OrthoDB" id="9778910at2"/>
<evidence type="ECO:0000256" key="1">
    <source>
        <dbReference type="ARBA" id="ARBA00004651"/>
    </source>
</evidence>
<dbReference type="Pfam" id="PF19300">
    <property type="entry name" value="BPD_transp_1_N"/>
    <property type="match status" value="1"/>
</dbReference>
<keyword evidence="3" id="KW-1003">Cell membrane</keyword>
<dbReference type="Gene3D" id="1.10.3720.10">
    <property type="entry name" value="MetI-like"/>
    <property type="match status" value="1"/>
</dbReference>